<dbReference type="PROSITE" id="PS50089">
    <property type="entry name" value="ZF_RING_2"/>
    <property type="match status" value="1"/>
</dbReference>
<name>A0A835CA66_9FABA</name>
<dbReference type="Gene3D" id="3.30.40.10">
    <property type="entry name" value="Zinc/RING finger domain, C3HC4 (zinc finger)"/>
    <property type="match status" value="1"/>
</dbReference>
<keyword evidence="6" id="KW-0862">Zinc</keyword>
<dbReference type="SUPFAM" id="SSF57850">
    <property type="entry name" value="RING/U-box"/>
    <property type="match status" value="1"/>
</dbReference>
<organism evidence="10 11">
    <name type="scientific">Senna tora</name>
    <dbReference type="NCBI Taxonomy" id="362788"/>
    <lineage>
        <taxon>Eukaryota</taxon>
        <taxon>Viridiplantae</taxon>
        <taxon>Streptophyta</taxon>
        <taxon>Embryophyta</taxon>
        <taxon>Tracheophyta</taxon>
        <taxon>Spermatophyta</taxon>
        <taxon>Magnoliopsida</taxon>
        <taxon>eudicotyledons</taxon>
        <taxon>Gunneridae</taxon>
        <taxon>Pentapetalae</taxon>
        <taxon>rosids</taxon>
        <taxon>fabids</taxon>
        <taxon>Fabales</taxon>
        <taxon>Fabaceae</taxon>
        <taxon>Caesalpinioideae</taxon>
        <taxon>Cassia clade</taxon>
        <taxon>Senna</taxon>
    </lineage>
</organism>
<keyword evidence="6" id="KW-0863">Zinc-finger</keyword>
<dbReference type="EMBL" id="JAAIUW010000004">
    <property type="protein sequence ID" value="KAF7834616.1"/>
    <property type="molecule type" value="Genomic_DNA"/>
</dbReference>
<dbReference type="Gene3D" id="4.10.280.10">
    <property type="entry name" value="Helix-loop-helix DNA-binding domain"/>
    <property type="match status" value="1"/>
</dbReference>
<dbReference type="AlphaFoldDB" id="A0A835CA66"/>
<keyword evidence="4" id="KW-0804">Transcription</keyword>
<keyword evidence="2" id="KW-0805">Transcription regulation</keyword>
<evidence type="ECO:0000256" key="1">
    <source>
        <dbReference type="ARBA" id="ARBA00004123"/>
    </source>
</evidence>
<dbReference type="SMART" id="SM00353">
    <property type="entry name" value="HLH"/>
    <property type="match status" value="1"/>
</dbReference>
<dbReference type="InterPro" id="IPR025610">
    <property type="entry name" value="MYC/MYB_N"/>
</dbReference>
<dbReference type="InterPro" id="IPR036638">
    <property type="entry name" value="HLH_DNA-bd_sf"/>
</dbReference>
<comment type="subcellular location">
    <subcellularLocation>
        <location evidence="1">Nucleus</location>
    </subcellularLocation>
</comment>
<evidence type="ECO:0000256" key="3">
    <source>
        <dbReference type="ARBA" id="ARBA00023159"/>
    </source>
</evidence>
<feature type="region of interest" description="Disordered" evidence="7">
    <location>
        <begin position="525"/>
        <end position="546"/>
    </location>
</feature>
<dbReference type="Pfam" id="PF13639">
    <property type="entry name" value="zf-RING_2"/>
    <property type="match status" value="1"/>
</dbReference>
<keyword evidence="5" id="KW-0539">Nucleus</keyword>
<sequence>MVVPEDMKKQLALAVRSIQWSYAIYWSASATQPGVLGWGEGYYNGDIKTRKTSQGVELNADQIGLQRSEQLRDLYESLATAESNPQTKRPSVSLSPEDLTDSEWYYLVCMSFIFNIGQGLPGRTLANGQPIWLYNAHCADSRVFIRSLLAKTVVCFPFLDGVLELGTTDLVSEDPSLIQRIRTSFLDILDTKVREKNGVAGEEVGGAAFDHNNGFDMKLTPELEYEVGNNVTSPNSSSNAFQANQSVDETTFMVQRINGGASQVQSWQVMEDELSNCVHNSMNTSDCISQTLTAPPEQNAEQNAPIQECKNTKMTLVDAQSGDDWHYQRVLSALLKSSDQLIMGAHFQNSHREKSGFVSWKKEGSKGCQWPRGGSQQKVLKKVLFEVPRMHIDWLLELQEENDYKEIGMNHVLSERRRRTKLNEKFLALRSIVPSITKDDKVSILDEAIEYLKKLETKFRGQASASTKKIKQALLKAAWNNINIAINKKKSNFPAASFRGFGCSAGAASQQVSVPAAIRTSADWRGTKARKKKHVRNGNGSKSCEGQGGGVVVDGANSSGSANLVDFQDVWCGPGIGFSADIAAPVDCVTARKNVSVRGKIDAEKITHKERRRTVNPESISFLNSDTDIFTNRSESLATARYYRHVPHPSSDGFSEMMLLQGNLLMGGRLNSRDHFREMRLDVDNMSYEQLLALSERIGYVNTGLKEDEIRRHTRKCKFPMLIKTSEQNVDKNCSICQEEYVADDDLGRLKCEHSFHFQCLKQWLALKNSCPVCKQEVVMRHSVAKSSKS</sequence>
<dbReference type="Pfam" id="PF00010">
    <property type="entry name" value="HLH"/>
    <property type="match status" value="1"/>
</dbReference>
<dbReference type="InterPro" id="IPR011598">
    <property type="entry name" value="bHLH_dom"/>
</dbReference>
<dbReference type="InterPro" id="IPR001841">
    <property type="entry name" value="Znf_RING"/>
</dbReference>
<dbReference type="OrthoDB" id="8062037at2759"/>
<reference evidence="10" key="1">
    <citation type="submission" date="2020-09" db="EMBL/GenBank/DDBJ databases">
        <title>Genome-Enabled Discovery of Anthraquinone Biosynthesis in Senna tora.</title>
        <authorList>
            <person name="Kang S.-H."/>
            <person name="Pandey R.P."/>
            <person name="Lee C.-M."/>
            <person name="Sim J.-S."/>
            <person name="Jeong J.-T."/>
            <person name="Choi B.-S."/>
            <person name="Jung M."/>
            <person name="Ginzburg D."/>
            <person name="Zhao K."/>
            <person name="Won S.Y."/>
            <person name="Oh T.-J."/>
            <person name="Yu Y."/>
            <person name="Kim N.-H."/>
            <person name="Lee O.R."/>
            <person name="Lee T.-H."/>
            <person name="Bashyal P."/>
            <person name="Kim T.-S."/>
            <person name="Lee W.-H."/>
            <person name="Kawkins C."/>
            <person name="Kim C.-K."/>
            <person name="Kim J.S."/>
            <person name="Ahn B.O."/>
            <person name="Rhee S.Y."/>
            <person name="Sohng J.K."/>
        </authorList>
    </citation>
    <scope>NUCLEOTIDE SEQUENCE</scope>
    <source>
        <tissue evidence="10">Leaf</tissue>
    </source>
</reference>
<evidence type="ECO:0000313" key="10">
    <source>
        <dbReference type="EMBL" id="KAF7834616.1"/>
    </source>
</evidence>
<gene>
    <name evidence="10" type="ORF">G2W53_009475</name>
</gene>
<evidence type="ECO:0000256" key="2">
    <source>
        <dbReference type="ARBA" id="ARBA00023015"/>
    </source>
</evidence>
<dbReference type="PANTHER" id="PTHR46266">
    <property type="entry name" value="TRANSCRIPTION FACTOR TT8"/>
    <property type="match status" value="1"/>
</dbReference>
<keyword evidence="6" id="KW-0479">Metal-binding</keyword>
<accession>A0A835CA66</accession>
<feature type="domain" description="RING-type" evidence="8">
    <location>
        <begin position="734"/>
        <end position="775"/>
    </location>
</feature>
<dbReference type="InterPro" id="IPR013083">
    <property type="entry name" value="Znf_RING/FYVE/PHD"/>
</dbReference>
<dbReference type="PROSITE" id="PS50888">
    <property type="entry name" value="BHLH"/>
    <property type="match status" value="1"/>
</dbReference>
<evidence type="ECO:0000313" key="11">
    <source>
        <dbReference type="Proteomes" id="UP000634136"/>
    </source>
</evidence>
<dbReference type="GO" id="GO:0046983">
    <property type="term" value="F:protein dimerization activity"/>
    <property type="evidence" value="ECO:0007669"/>
    <property type="project" value="InterPro"/>
</dbReference>
<dbReference type="GO" id="GO:0005634">
    <property type="term" value="C:nucleus"/>
    <property type="evidence" value="ECO:0007669"/>
    <property type="project" value="UniProtKB-SubCell"/>
</dbReference>
<dbReference type="Proteomes" id="UP000634136">
    <property type="component" value="Unassembled WGS sequence"/>
</dbReference>
<dbReference type="SUPFAM" id="SSF47459">
    <property type="entry name" value="HLH, helix-loop-helix DNA-binding domain"/>
    <property type="match status" value="1"/>
</dbReference>
<evidence type="ECO:0000256" key="5">
    <source>
        <dbReference type="ARBA" id="ARBA00023242"/>
    </source>
</evidence>
<evidence type="ECO:0000259" key="9">
    <source>
        <dbReference type="PROSITE" id="PS50888"/>
    </source>
</evidence>
<feature type="compositionally biased region" description="Basic residues" evidence="7">
    <location>
        <begin position="527"/>
        <end position="536"/>
    </location>
</feature>
<evidence type="ECO:0000256" key="7">
    <source>
        <dbReference type="SAM" id="MobiDB-lite"/>
    </source>
</evidence>
<keyword evidence="11" id="KW-1185">Reference proteome</keyword>
<comment type="caution">
    <text evidence="10">The sequence shown here is derived from an EMBL/GenBank/DDBJ whole genome shotgun (WGS) entry which is preliminary data.</text>
</comment>
<dbReference type="SMART" id="SM00184">
    <property type="entry name" value="RING"/>
    <property type="match status" value="1"/>
</dbReference>
<dbReference type="Pfam" id="PF14215">
    <property type="entry name" value="bHLH-MYC_N"/>
    <property type="match status" value="1"/>
</dbReference>
<feature type="domain" description="BHLH" evidence="9">
    <location>
        <begin position="406"/>
        <end position="455"/>
    </location>
</feature>
<keyword evidence="3" id="KW-0010">Activator</keyword>
<protein>
    <submittedName>
        <fullName evidence="10">Transcription factor GLABRA 3</fullName>
    </submittedName>
</protein>
<evidence type="ECO:0000256" key="4">
    <source>
        <dbReference type="ARBA" id="ARBA00023163"/>
    </source>
</evidence>
<dbReference type="PANTHER" id="PTHR46266:SF3">
    <property type="entry name" value="TRANSCRIPTION FACTOR EGL1"/>
    <property type="match status" value="1"/>
</dbReference>
<evidence type="ECO:0000256" key="6">
    <source>
        <dbReference type="PROSITE-ProRule" id="PRU00175"/>
    </source>
</evidence>
<evidence type="ECO:0000259" key="8">
    <source>
        <dbReference type="PROSITE" id="PS50089"/>
    </source>
</evidence>
<proteinExistence type="predicted"/>
<dbReference type="GO" id="GO:0008270">
    <property type="term" value="F:zinc ion binding"/>
    <property type="evidence" value="ECO:0007669"/>
    <property type="project" value="UniProtKB-KW"/>
</dbReference>